<feature type="region of interest" description="Disordered" evidence="1">
    <location>
        <begin position="1"/>
        <end position="27"/>
    </location>
</feature>
<accession>A0A3M6TLI4</accession>
<sequence>MAQSNKITDIRNSPRPENQTTVPNPPTSSKLLRFYLILKLVRPKDAVDPAKQDGVVYRIPCKLQGVHRRDWKTCARQN</sequence>
<keyword evidence="3" id="KW-1185">Reference proteome</keyword>
<feature type="compositionally biased region" description="Polar residues" evidence="1">
    <location>
        <begin position="15"/>
        <end position="27"/>
    </location>
</feature>
<evidence type="ECO:0000313" key="3">
    <source>
        <dbReference type="Proteomes" id="UP000275408"/>
    </source>
</evidence>
<name>A0A3M6TLI4_POCDA</name>
<dbReference type="AlphaFoldDB" id="A0A3M6TLI4"/>
<gene>
    <name evidence="2" type="ORF">pdam_00009388</name>
</gene>
<organism evidence="2 3">
    <name type="scientific">Pocillopora damicornis</name>
    <name type="common">Cauliflower coral</name>
    <name type="synonym">Millepora damicornis</name>
    <dbReference type="NCBI Taxonomy" id="46731"/>
    <lineage>
        <taxon>Eukaryota</taxon>
        <taxon>Metazoa</taxon>
        <taxon>Cnidaria</taxon>
        <taxon>Anthozoa</taxon>
        <taxon>Hexacorallia</taxon>
        <taxon>Scleractinia</taxon>
        <taxon>Astrocoeniina</taxon>
        <taxon>Pocilloporidae</taxon>
        <taxon>Pocillopora</taxon>
    </lineage>
</organism>
<reference evidence="2 3" key="1">
    <citation type="journal article" date="2018" name="Sci. Rep.">
        <title>Comparative analysis of the Pocillopora damicornis genome highlights role of immune system in coral evolution.</title>
        <authorList>
            <person name="Cunning R."/>
            <person name="Bay R.A."/>
            <person name="Gillette P."/>
            <person name="Baker A.C."/>
            <person name="Traylor-Knowles N."/>
        </authorList>
    </citation>
    <scope>NUCLEOTIDE SEQUENCE [LARGE SCALE GENOMIC DNA]</scope>
    <source>
        <strain evidence="2">RSMAS</strain>
        <tissue evidence="2">Whole animal</tissue>
    </source>
</reference>
<comment type="caution">
    <text evidence="2">The sequence shown here is derived from an EMBL/GenBank/DDBJ whole genome shotgun (WGS) entry which is preliminary data.</text>
</comment>
<proteinExistence type="predicted"/>
<evidence type="ECO:0000313" key="2">
    <source>
        <dbReference type="EMBL" id="RMX42151.1"/>
    </source>
</evidence>
<evidence type="ECO:0000256" key="1">
    <source>
        <dbReference type="SAM" id="MobiDB-lite"/>
    </source>
</evidence>
<dbReference type="EMBL" id="RCHS01003422">
    <property type="protein sequence ID" value="RMX42151.1"/>
    <property type="molecule type" value="Genomic_DNA"/>
</dbReference>
<protein>
    <submittedName>
        <fullName evidence="2">Uncharacterized protein</fullName>
    </submittedName>
</protein>
<dbReference type="Proteomes" id="UP000275408">
    <property type="component" value="Unassembled WGS sequence"/>
</dbReference>